<dbReference type="PANTHER" id="PTHR11706:SF33">
    <property type="entry name" value="NATURAL RESISTANCE-ASSOCIATED MACROPHAGE PROTEIN 2"/>
    <property type="match status" value="1"/>
</dbReference>
<dbReference type="AlphaFoldDB" id="A0A0D3KNY9"/>
<evidence type="ECO:0000256" key="7">
    <source>
        <dbReference type="SAM" id="Phobius"/>
    </source>
</evidence>
<sequence length="399" mass="41197">MTARTRNILKYCVLTASTIGPGSVAMCAKAGADYGHRLVWCVAVAVAVAWSLQHAAGRLTIEGKRSLGQAIRDLSPSGAKAVARHALTLFVLAGSVAYECNIFSGVASGVELLTDESAIRIAFLWLNGPLCCALLLAGSTDAVSAALGVVAFMLAVLFGAVVAACGLQPGFVSGLVPSFPPKSVPDALGLMGTTAVPLNLLLGSAIAKGGTVAAMREGVAAASLLTGLLSLLILAAGAEASPTFAPVHLADETASFELRHLAEVLQRIGGSAGVSCFAVGLYGAGISSALTVPLGSALAVEDLLGWRATPQPGEKRGESSKGSRSTVSSSSALQERNPFSHAQATQDEALLRSTPPRDRGEGRDYRYYRETTTYRHTAYSILRHTHTHTAHPRALGLAL</sequence>
<dbReference type="Pfam" id="PF01566">
    <property type="entry name" value="Nramp"/>
    <property type="match status" value="1"/>
</dbReference>
<protein>
    <recommendedName>
        <fullName evidence="10">Amino acid transporter transmembrane domain-containing protein</fullName>
    </recommendedName>
</protein>
<reference evidence="8" key="2">
    <citation type="submission" date="2024-10" db="UniProtKB">
        <authorList>
            <consortium name="EnsemblProtists"/>
        </authorList>
    </citation>
    <scope>IDENTIFICATION</scope>
</reference>
<feature type="compositionally biased region" description="Low complexity" evidence="6">
    <location>
        <begin position="322"/>
        <end position="331"/>
    </location>
</feature>
<keyword evidence="4 7" id="KW-1133">Transmembrane helix</keyword>
<dbReference type="KEGG" id="ehx:EMIHUDRAFT_440344"/>
<evidence type="ECO:0000256" key="5">
    <source>
        <dbReference type="ARBA" id="ARBA00023136"/>
    </source>
</evidence>
<dbReference type="PaxDb" id="2903-EOD37474"/>
<feature type="transmembrane region" description="Helical" evidence="7">
    <location>
        <begin position="219"/>
        <end position="238"/>
    </location>
</feature>
<dbReference type="GO" id="GO:0015086">
    <property type="term" value="F:cadmium ion transmembrane transporter activity"/>
    <property type="evidence" value="ECO:0007669"/>
    <property type="project" value="TreeGrafter"/>
</dbReference>
<name>A0A0D3KNY9_EMIH1</name>
<reference evidence="9" key="1">
    <citation type="journal article" date="2013" name="Nature">
        <title>Pan genome of the phytoplankton Emiliania underpins its global distribution.</title>
        <authorList>
            <person name="Read B.A."/>
            <person name="Kegel J."/>
            <person name="Klute M.J."/>
            <person name="Kuo A."/>
            <person name="Lefebvre S.C."/>
            <person name="Maumus F."/>
            <person name="Mayer C."/>
            <person name="Miller J."/>
            <person name="Monier A."/>
            <person name="Salamov A."/>
            <person name="Young J."/>
            <person name="Aguilar M."/>
            <person name="Claverie J.M."/>
            <person name="Frickenhaus S."/>
            <person name="Gonzalez K."/>
            <person name="Herman E.K."/>
            <person name="Lin Y.C."/>
            <person name="Napier J."/>
            <person name="Ogata H."/>
            <person name="Sarno A.F."/>
            <person name="Shmutz J."/>
            <person name="Schroeder D."/>
            <person name="de Vargas C."/>
            <person name="Verret F."/>
            <person name="von Dassow P."/>
            <person name="Valentin K."/>
            <person name="Van de Peer Y."/>
            <person name="Wheeler G."/>
            <person name="Dacks J.B."/>
            <person name="Delwiche C.F."/>
            <person name="Dyhrman S.T."/>
            <person name="Glockner G."/>
            <person name="John U."/>
            <person name="Richards T."/>
            <person name="Worden A.Z."/>
            <person name="Zhang X."/>
            <person name="Grigoriev I.V."/>
            <person name="Allen A.E."/>
            <person name="Bidle K."/>
            <person name="Borodovsky M."/>
            <person name="Bowler C."/>
            <person name="Brownlee C."/>
            <person name="Cock J.M."/>
            <person name="Elias M."/>
            <person name="Gladyshev V.N."/>
            <person name="Groth M."/>
            <person name="Guda C."/>
            <person name="Hadaegh A."/>
            <person name="Iglesias-Rodriguez M.D."/>
            <person name="Jenkins J."/>
            <person name="Jones B.M."/>
            <person name="Lawson T."/>
            <person name="Leese F."/>
            <person name="Lindquist E."/>
            <person name="Lobanov A."/>
            <person name="Lomsadze A."/>
            <person name="Malik S.B."/>
            <person name="Marsh M.E."/>
            <person name="Mackinder L."/>
            <person name="Mock T."/>
            <person name="Mueller-Roeber B."/>
            <person name="Pagarete A."/>
            <person name="Parker M."/>
            <person name="Probert I."/>
            <person name="Quesneville H."/>
            <person name="Raines C."/>
            <person name="Rensing S.A."/>
            <person name="Riano-Pachon D.M."/>
            <person name="Richier S."/>
            <person name="Rokitta S."/>
            <person name="Shiraiwa Y."/>
            <person name="Soanes D.M."/>
            <person name="van der Giezen M."/>
            <person name="Wahlund T.M."/>
            <person name="Williams B."/>
            <person name="Wilson W."/>
            <person name="Wolfe G."/>
            <person name="Wurch L.L."/>
        </authorList>
    </citation>
    <scope>NUCLEOTIDE SEQUENCE</scope>
</reference>
<accession>A0A0D3KNY9</accession>
<feature type="transmembrane region" description="Helical" evidence="7">
    <location>
        <begin position="81"/>
        <end position="98"/>
    </location>
</feature>
<dbReference type="Proteomes" id="UP000013827">
    <property type="component" value="Unassembled WGS sequence"/>
</dbReference>
<organism evidence="8 9">
    <name type="scientific">Emiliania huxleyi (strain CCMP1516)</name>
    <dbReference type="NCBI Taxonomy" id="280463"/>
    <lineage>
        <taxon>Eukaryota</taxon>
        <taxon>Haptista</taxon>
        <taxon>Haptophyta</taxon>
        <taxon>Prymnesiophyceae</taxon>
        <taxon>Isochrysidales</taxon>
        <taxon>Noelaerhabdaceae</taxon>
        <taxon>Emiliania</taxon>
    </lineage>
</organism>
<feature type="transmembrane region" description="Helical" evidence="7">
    <location>
        <begin position="187"/>
        <end position="207"/>
    </location>
</feature>
<dbReference type="GeneID" id="17282744"/>
<dbReference type="GO" id="GO:0005886">
    <property type="term" value="C:plasma membrane"/>
    <property type="evidence" value="ECO:0007669"/>
    <property type="project" value="TreeGrafter"/>
</dbReference>
<evidence type="ECO:0000256" key="6">
    <source>
        <dbReference type="SAM" id="MobiDB-lite"/>
    </source>
</evidence>
<evidence type="ECO:0000313" key="9">
    <source>
        <dbReference type="Proteomes" id="UP000013827"/>
    </source>
</evidence>
<dbReference type="RefSeq" id="XP_005789903.1">
    <property type="nucleotide sequence ID" value="XM_005789846.1"/>
</dbReference>
<keyword evidence="9" id="KW-1185">Reference proteome</keyword>
<evidence type="ECO:0008006" key="10">
    <source>
        <dbReference type="Google" id="ProtNLM"/>
    </source>
</evidence>
<feature type="region of interest" description="Disordered" evidence="6">
    <location>
        <begin position="308"/>
        <end position="368"/>
    </location>
</feature>
<evidence type="ECO:0000256" key="3">
    <source>
        <dbReference type="ARBA" id="ARBA00022692"/>
    </source>
</evidence>
<keyword evidence="2" id="KW-0813">Transport</keyword>
<feature type="transmembrane region" description="Helical" evidence="7">
    <location>
        <begin position="118"/>
        <end position="138"/>
    </location>
</feature>
<dbReference type="EnsemblProtists" id="EOD37474">
    <property type="protein sequence ID" value="EOD37474"/>
    <property type="gene ID" value="EMIHUDRAFT_440344"/>
</dbReference>
<dbReference type="HOGENOM" id="CLU_691581_0_0_1"/>
<keyword evidence="5 7" id="KW-0472">Membrane</keyword>
<dbReference type="PANTHER" id="PTHR11706">
    <property type="entry name" value="SOLUTE CARRIER PROTEIN FAMILY 11 MEMBER"/>
    <property type="match status" value="1"/>
</dbReference>
<proteinExistence type="predicted"/>
<dbReference type="GO" id="GO:0005384">
    <property type="term" value="F:manganese ion transmembrane transporter activity"/>
    <property type="evidence" value="ECO:0007669"/>
    <property type="project" value="TreeGrafter"/>
</dbReference>
<keyword evidence="3 7" id="KW-0812">Transmembrane</keyword>
<feature type="transmembrane region" description="Helical" evidence="7">
    <location>
        <begin position="145"/>
        <end position="167"/>
    </location>
</feature>
<comment type="subcellular location">
    <subcellularLocation>
        <location evidence="1">Membrane</location>
        <topology evidence="1">Multi-pass membrane protein</topology>
    </subcellularLocation>
</comment>
<evidence type="ECO:0000256" key="1">
    <source>
        <dbReference type="ARBA" id="ARBA00004141"/>
    </source>
</evidence>
<evidence type="ECO:0000256" key="4">
    <source>
        <dbReference type="ARBA" id="ARBA00022989"/>
    </source>
</evidence>
<evidence type="ECO:0000256" key="2">
    <source>
        <dbReference type="ARBA" id="ARBA00022448"/>
    </source>
</evidence>
<dbReference type="GO" id="GO:0034755">
    <property type="term" value="P:iron ion transmembrane transport"/>
    <property type="evidence" value="ECO:0007669"/>
    <property type="project" value="TreeGrafter"/>
</dbReference>
<feature type="compositionally biased region" description="Basic and acidic residues" evidence="6">
    <location>
        <begin position="355"/>
        <end position="368"/>
    </location>
</feature>
<dbReference type="InterPro" id="IPR001046">
    <property type="entry name" value="NRAMP_fam"/>
</dbReference>
<evidence type="ECO:0000313" key="8">
    <source>
        <dbReference type="EnsemblProtists" id="EOD37474"/>
    </source>
</evidence>